<dbReference type="InterPro" id="IPR023561">
    <property type="entry name" value="Carbonic_anhydrase_a-class"/>
</dbReference>
<proteinExistence type="inferred from homology"/>
<dbReference type="Pfam" id="PF00194">
    <property type="entry name" value="Carb_anhydrase"/>
    <property type="match status" value="1"/>
</dbReference>
<name>A0A2A9MPZ3_BESBE</name>
<feature type="region of interest" description="Disordered" evidence="7">
    <location>
        <begin position="231"/>
        <end position="321"/>
    </location>
</feature>
<evidence type="ECO:0000256" key="3">
    <source>
        <dbReference type="ARBA" id="ARBA00022723"/>
    </source>
</evidence>
<evidence type="ECO:0000256" key="4">
    <source>
        <dbReference type="ARBA" id="ARBA00022833"/>
    </source>
</evidence>
<dbReference type="EC" id="4.2.1.1" evidence="2"/>
<organism evidence="9 10">
    <name type="scientific">Besnoitia besnoiti</name>
    <name type="common">Apicomplexan protozoan</name>
    <dbReference type="NCBI Taxonomy" id="94643"/>
    <lineage>
        <taxon>Eukaryota</taxon>
        <taxon>Sar</taxon>
        <taxon>Alveolata</taxon>
        <taxon>Apicomplexa</taxon>
        <taxon>Conoidasida</taxon>
        <taxon>Coccidia</taxon>
        <taxon>Eucoccidiorida</taxon>
        <taxon>Eimeriorina</taxon>
        <taxon>Sarcocystidae</taxon>
        <taxon>Besnoitia</taxon>
    </lineage>
</organism>
<dbReference type="GO" id="GO:0004089">
    <property type="term" value="F:carbonate dehydratase activity"/>
    <property type="evidence" value="ECO:0007669"/>
    <property type="project" value="UniProtKB-EC"/>
</dbReference>
<evidence type="ECO:0000256" key="2">
    <source>
        <dbReference type="ARBA" id="ARBA00012925"/>
    </source>
</evidence>
<feature type="domain" description="Alpha-carbonic anhydrase" evidence="8">
    <location>
        <begin position="407"/>
        <end position="729"/>
    </location>
</feature>
<dbReference type="EMBL" id="NWUJ01000001">
    <property type="protein sequence ID" value="PFH37980.1"/>
    <property type="molecule type" value="Genomic_DNA"/>
</dbReference>
<comment type="similarity">
    <text evidence="1">Belongs to the alpha-carbonic anhydrase family.</text>
</comment>
<sequence>MQGPSASGPFSPSDCLLFLHASRIPLVPFSETPADPSAAGRPCVAASRSFHSAFPSFWRVCARGHDSPPLHALRLFRVLSFLLAVSFSVLASVPVTSVDALATPRSSAPSHAEVLFPVLSSPQRAVSSYAPLPAGRRRGHGLQTRALTPPLGFPASEFSSHLRHSPSLTFVCAHSLRGSASPRSAPVARQGTLSGYACTRPSADVATAQGSLGPRRPVSTCLHAHFEGSVSPALSAQPSPTMSNGDAKGASAADETRSGHPLSAPKSSHGVLMFPKMKKEKHAAGAGGRGEDSGPETAADAGPAGLLREGEDACKSPRSWKTKLHEHGAGLLSCSKAPCTQVRNAKTPASGGVPTSLEAAEAAASGAGAAGARQDTGSRSGRGSLPGTFRTWAQQLKPGTGTSRPADPWTYKRQGADWTPFLDPCCSLTRQSPIDINPAMLPRNPEGTEPASSPAKDEDAGCEAVRASCVGVNRMRLAEGNEMQLEAMLPQEPIRNYGVEWQRGKTLHFRPPHASTPSAFGAFRVDGKQYEILQFHFHLPAEHTFAGERRALELHIVSQHAEQDLLVVGVTFESAHAADREGSAFVESVCNVLDVLKSTDVWAATGDGAGELQSHGRDNASPDGVCELRSNAQMLERSYSLSSEHAPLPPIRLGDALPAGRVTFYRYNGSLTTPPCSETVLWYVAKEPSSAGPQHIEKLHELFILPGSMSKGTYRRVQNAEGVACNQETIYVVNQGLKKFRGSAESTGNPQNGAALPSRLRDCSPESRKM</sequence>
<keyword evidence="3" id="KW-0479">Metal-binding</keyword>
<dbReference type="KEGG" id="bbes:BESB_003210"/>
<dbReference type="InterPro" id="IPR041891">
    <property type="entry name" value="Alpha_CA_prokaryot-like"/>
</dbReference>
<comment type="catalytic activity">
    <reaction evidence="6">
        <text>hydrogencarbonate + H(+) = CO2 + H2O</text>
        <dbReference type="Rhea" id="RHEA:10748"/>
        <dbReference type="ChEBI" id="CHEBI:15377"/>
        <dbReference type="ChEBI" id="CHEBI:15378"/>
        <dbReference type="ChEBI" id="CHEBI:16526"/>
        <dbReference type="ChEBI" id="CHEBI:17544"/>
        <dbReference type="EC" id="4.2.1.1"/>
    </reaction>
</comment>
<dbReference type="PANTHER" id="PTHR18952:SF265">
    <property type="entry name" value="CARBONIC ANHYDRASE"/>
    <property type="match status" value="1"/>
</dbReference>
<dbReference type="SMART" id="SM01057">
    <property type="entry name" value="Carb_anhydrase"/>
    <property type="match status" value="1"/>
</dbReference>
<keyword evidence="5" id="KW-0456">Lyase</keyword>
<protein>
    <recommendedName>
        <fullName evidence="2">carbonic anhydrase</fullName>
        <ecNumber evidence="2">4.2.1.1</ecNumber>
    </recommendedName>
</protein>
<dbReference type="OrthoDB" id="348286at2759"/>
<dbReference type="AlphaFoldDB" id="A0A2A9MPZ3"/>
<keyword evidence="10" id="KW-1185">Reference proteome</keyword>
<gene>
    <name evidence="9" type="ORF">BESB_003210</name>
</gene>
<keyword evidence="4" id="KW-0862">Zinc</keyword>
<comment type="caution">
    <text evidence="9">The sequence shown here is derived from an EMBL/GenBank/DDBJ whole genome shotgun (WGS) entry which is preliminary data.</text>
</comment>
<dbReference type="VEuPathDB" id="ToxoDB:BESB_003210"/>
<dbReference type="Proteomes" id="UP000224006">
    <property type="component" value="Chromosome I"/>
</dbReference>
<evidence type="ECO:0000256" key="7">
    <source>
        <dbReference type="SAM" id="MobiDB-lite"/>
    </source>
</evidence>
<feature type="compositionally biased region" description="Polar residues" evidence="7">
    <location>
        <begin position="232"/>
        <end position="244"/>
    </location>
</feature>
<accession>A0A2A9MPZ3</accession>
<dbReference type="PROSITE" id="PS51144">
    <property type="entry name" value="ALPHA_CA_2"/>
    <property type="match status" value="1"/>
</dbReference>
<evidence type="ECO:0000256" key="6">
    <source>
        <dbReference type="ARBA" id="ARBA00048348"/>
    </source>
</evidence>
<evidence type="ECO:0000256" key="5">
    <source>
        <dbReference type="ARBA" id="ARBA00023239"/>
    </source>
</evidence>
<dbReference type="InterPro" id="IPR036398">
    <property type="entry name" value="CA_dom_sf"/>
</dbReference>
<reference evidence="9 10" key="1">
    <citation type="submission" date="2017-09" db="EMBL/GenBank/DDBJ databases">
        <title>Genome sequencing of Besnoitia besnoiti strain Bb-Ger1.</title>
        <authorList>
            <person name="Schares G."/>
            <person name="Venepally P."/>
            <person name="Lorenzi H.A."/>
        </authorList>
    </citation>
    <scope>NUCLEOTIDE SEQUENCE [LARGE SCALE GENOMIC DNA]</scope>
    <source>
        <strain evidence="9 10">Bb-Ger1</strain>
    </source>
</reference>
<dbReference type="PANTHER" id="PTHR18952">
    <property type="entry name" value="CARBONIC ANHYDRASE"/>
    <property type="match status" value="1"/>
</dbReference>
<dbReference type="RefSeq" id="XP_029221989.1">
    <property type="nucleotide sequence ID" value="XM_029359076.1"/>
</dbReference>
<feature type="compositionally biased region" description="Low complexity" evidence="7">
    <location>
        <begin position="358"/>
        <end position="372"/>
    </location>
</feature>
<dbReference type="CDD" id="cd03124">
    <property type="entry name" value="alpha_CA_prokaryotic_like"/>
    <property type="match status" value="1"/>
</dbReference>
<feature type="region of interest" description="Disordered" evidence="7">
    <location>
        <begin position="345"/>
        <end position="411"/>
    </location>
</feature>
<evidence type="ECO:0000313" key="9">
    <source>
        <dbReference type="EMBL" id="PFH37980.1"/>
    </source>
</evidence>
<dbReference type="GO" id="GO:0008270">
    <property type="term" value="F:zinc ion binding"/>
    <property type="evidence" value="ECO:0007669"/>
    <property type="project" value="InterPro"/>
</dbReference>
<dbReference type="InterPro" id="IPR001148">
    <property type="entry name" value="CA_dom"/>
</dbReference>
<evidence type="ECO:0000313" key="10">
    <source>
        <dbReference type="Proteomes" id="UP000224006"/>
    </source>
</evidence>
<dbReference type="SUPFAM" id="SSF51069">
    <property type="entry name" value="Carbonic anhydrase"/>
    <property type="match status" value="1"/>
</dbReference>
<feature type="compositionally biased region" description="Basic and acidic residues" evidence="7">
    <location>
        <begin position="759"/>
        <end position="770"/>
    </location>
</feature>
<dbReference type="Gene3D" id="3.10.200.10">
    <property type="entry name" value="Alpha carbonic anhydrase"/>
    <property type="match status" value="1"/>
</dbReference>
<dbReference type="STRING" id="94643.A0A2A9MPZ3"/>
<evidence type="ECO:0000259" key="8">
    <source>
        <dbReference type="PROSITE" id="PS51144"/>
    </source>
</evidence>
<feature type="region of interest" description="Disordered" evidence="7">
    <location>
        <begin position="742"/>
        <end position="770"/>
    </location>
</feature>
<dbReference type="GeneID" id="40305384"/>
<evidence type="ECO:0000256" key="1">
    <source>
        <dbReference type="ARBA" id="ARBA00010718"/>
    </source>
</evidence>